<gene>
    <name evidence="5" type="ORF">HUJ06_009590</name>
</gene>
<dbReference type="InterPro" id="IPR001220">
    <property type="entry name" value="Legume_lectin_dom"/>
</dbReference>
<dbReference type="Pfam" id="PF00139">
    <property type="entry name" value="Lectin_legB"/>
    <property type="match status" value="1"/>
</dbReference>
<dbReference type="SUPFAM" id="SSF49899">
    <property type="entry name" value="Concanavalin A-like lectins/glucanases"/>
    <property type="match status" value="1"/>
</dbReference>
<keyword evidence="3" id="KW-0732">Signal</keyword>
<dbReference type="InterPro" id="IPR050258">
    <property type="entry name" value="Leguminous_Lectin"/>
</dbReference>
<evidence type="ECO:0000313" key="5">
    <source>
        <dbReference type="EMBL" id="DAD30739.1"/>
    </source>
</evidence>
<dbReference type="AlphaFoldDB" id="A0A822YHH0"/>
<evidence type="ECO:0000313" key="6">
    <source>
        <dbReference type="Proteomes" id="UP000607653"/>
    </source>
</evidence>
<evidence type="ECO:0000256" key="2">
    <source>
        <dbReference type="ARBA" id="ARBA00022734"/>
    </source>
</evidence>
<dbReference type="InterPro" id="IPR013320">
    <property type="entry name" value="ConA-like_dom_sf"/>
</dbReference>
<protein>
    <recommendedName>
        <fullName evidence="4">Legume lectin domain-containing protein</fullName>
    </recommendedName>
</protein>
<feature type="signal peptide" evidence="3">
    <location>
        <begin position="1"/>
        <end position="19"/>
    </location>
</feature>
<dbReference type="Gene3D" id="2.60.120.200">
    <property type="match status" value="1"/>
</dbReference>
<feature type="domain" description="Legume lectin" evidence="4">
    <location>
        <begin position="27"/>
        <end position="172"/>
    </location>
</feature>
<evidence type="ECO:0000256" key="1">
    <source>
        <dbReference type="ARBA" id="ARBA00007606"/>
    </source>
</evidence>
<comment type="caution">
    <text evidence="5">The sequence shown here is derived from an EMBL/GenBank/DDBJ whole genome shotgun (WGS) entry which is preliminary data.</text>
</comment>
<evidence type="ECO:0000259" key="4">
    <source>
        <dbReference type="Pfam" id="PF00139"/>
    </source>
</evidence>
<sequence length="174" mass="19203">MAAHLLHLLLLLLLAKTLLLQLAFVADFVFNSFISFDLLFYGTATHESRLLVLTNTTAFTIGQALYNSKKPTRAPNTSAILPFYTSIFSITPNNGQLSGHGIVFIFAPTSGINGTTSSRYLGFVNHTNNDNRNNHLFGIEFVVLKNQAFNDINDNHIGVDKNLFTSMTAEPACY</sequence>
<dbReference type="Proteomes" id="UP000607653">
    <property type="component" value="Unassembled WGS sequence"/>
</dbReference>
<keyword evidence="2" id="KW-0430">Lectin</keyword>
<dbReference type="GO" id="GO:0030246">
    <property type="term" value="F:carbohydrate binding"/>
    <property type="evidence" value="ECO:0007669"/>
    <property type="project" value="UniProtKB-KW"/>
</dbReference>
<name>A0A822YHH0_NELNU</name>
<comment type="similarity">
    <text evidence="1">Belongs to the leguminous lectin family.</text>
</comment>
<organism evidence="5 6">
    <name type="scientific">Nelumbo nucifera</name>
    <name type="common">Sacred lotus</name>
    <dbReference type="NCBI Taxonomy" id="4432"/>
    <lineage>
        <taxon>Eukaryota</taxon>
        <taxon>Viridiplantae</taxon>
        <taxon>Streptophyta</taxon>
        <taxon>Embryophyta</taxon>
        <taxon>Tracheophyta</taxon>
        <taxon>Spermatophyta</taxon>
        <taxon>Magnoliopsida</taxon>
        <taxon>Proteales</taxon>
        <taxon>Nelumbonaceae</taxon>
        <taxon>Nelumbo</taxon>
    </lineage>
</organism>
<keyword evidence="6" id="KW-1185">Reference proteome</keyword>
<reference evidence="5 6" key="1">
    <citation type="journal article" date="2020" name="Mol. Biol. Evol.">
        <title>Distinct Expression and Methylation Patterns for Genes with Different Fates following a Single Whole-Genome Duplication in Flowering Plants.</title>
        <authorList>
            <person name="Shi T."/>
            <person name="Rahmani R.S."/>
            <person name="Gugger P.F."/>
            <person name="Wang M."/>
            <person name="Li H."/>
            <person name="Zhang Y."/>
            <person name="Li Z."/>
            <person name="Wang Q."/>
            <person name="Van de Peer Y."/>
            <person name="Marchal K."/>
            <person name="Chen J."/>
        </authorList>
    </citation>
    <scope>NUCLEOTIDE SEQUENCE [LARGE SCALE GENOMIC DNA]</scope>
    <source>
        <tissue evidence="5">Leaf</tissue>
    </source>
</reference>
<proteinExistence type="inferred from homology"/>
<evidence type="ECO:0000256" key="3">
    <source>
        <dbReference type="SAM" id="SignalP"/>
    </source>
</evidence>
<dbReference type="PANTHER" id="PTHR32401:SF38">
    <property type="entry name" value="LECTIN-LIKE PROTEIN"/>
    <property type="match status" value="1"/>
</dbReference>
<feature type="chain" id="PRO_5032345497" description="Legume lectin domain-containing protein" evidence="3">
    <location>
        <begin position="20"/>
        <end position="174"/>
    </location>
</feature>
<dbReference type="PANTHER" id="PTHR32401">
    <property type="entry name" value="CONCANAVALIN A-LIKE LECTIN FAMILY PROTEIN"/>
    <property type="match status" value="1"/>
</dbReference>
<accession>A0A822YHH0</accession>
<dbReference type="EMBL" id="DUZY01000003">
    <property type="protein sequence ID" value="DAD30739.1"/>
    <property type="molecule type" value="Genomic_DNA"/>
</dbReference>